<evidence type="ECO:0000256" key="2">
    <source>
        <dbReference type="ARBA" id="ARBA00012532"/>
    </source>
</evidence>
<dbReference type="PANTHER" id="PTHR24096">
    <property type="entry name" value="LONG-CHAIN-FATTY-ACID--COA LIGASE"/>
    <property type="match status" value="1"/>
</dbReference>
<name>A0A1S3IGR3_LINAN</name>
<evidence type="ECO:0000313" key="12">
    <source>
        <dbReference type="RefSeq" id="XP_013397407.1"/>
    </source>
</evidence>
<dbReference type="GO" id="GO:0005524">
    <property type="term" value="F:ATP binding"/>
    <property type="evidence" value="ECO:0007669"/>
    <property type="project" value="UniProtKB-KW"/>
</dbReference>
<gene>
    <name evidence="12 13" type="primary">LOC106164150</name>
</gene>
<evidence type="ECO:0000259" key="10">
    <source>
        <dbReference type="Pfam" id="PF13193"/>
    </source>
</evidence>
<evidence type="ECO:0000256" key="6">
    <source>
        <dbReference type="ARBA" id="ARBA00023223"/>
    </source>
</evidence>
<dbReference type="InterPro" id="IPR045851">
    <property type="entry name" value="AMP-bd_C_sf"/>
</dbReference>
<dbReference type="EC" id="1.13.12.7" evidence="2"/>
<evidence type="ECO:0000256" key="1">
    <source>
        <dbReference type="ARBA" id="ARBA00006432"/>
    </source>
</evidence>
<organism evidence="11 12">
    <name type="scientific">Lingula anatina</name>
    <name type="common">Brachiopod</name>
    <name type="synonym">Lingula unguis</name>
    <dbReference type="NCBI Taxonomy" id="7574"/>
    <lineage>
        <taxon>Eukaryota</taxon>
        <taxon>Metazoa</taxon>
        <taxon>Spiralia</taxon>
        <taxon>Lophotrochozoa</taxon>
        <taxon>Brachiopoda</taxon>
        <taxon>Linguliformea</taxon>
        <taxon>Lingulata</taxon>
        <taxon>Lingulida</taxon>
        <taxon>Linguloidea</taxon>
        <taxon>Lingulidae</taxon>
        <taxon>Lingula</taxon>
    </lineage>
</organism>
<dbReference type="SUPFAM" id="SSF56801">
    <property type="entry name" value="Acetyl-CoA synthetase-like"/>
    <property type="match status" value="1"/>
</dbReference>
<dbReference type="Pfam" id="PF00501">
    <property type="entry name" value="AMP-binding"/>
    <property type="match status" value="1"/>
</dbReference>
<keyword evidence="5" id="KW-0067">ATP-binding</keyword>
<keyword evidence="11" id="KW-1185">Reference proteome</keyword>
<dbReference type="PROSITE" id="PS00455">
    <property type="entry name" value="AMP_BINDING"/>
    <property type="match status" value="1"/>
</dbReference>
<dbReference type="GeneID" id="106164150"/>
<dbReference type="FunFam" id="3.40.50.12780:FF:000003">
    <property type="entry name" value="Long-chain-fatty-acid--CoA ligase FadD"/>
    <property type="match status" value="1"/>
</dbReference>
<dbReference type="AlphaFoldDB" id="A0A1S3IGR3"/>
<dbReference type="KEGG" id="lak:106164150"/>
<dbReference type="InterPro" id="IPR020845">
    <property type="entry name" value="AMP-binding_CS"/>
</dbReference>
<dbReference type="STRING" id="7574.A0A1S3IGR3"/>
<dbReference type="GO" id="GO:0016405">
    <property type="term" value="F:CoA-ligase activity"/>
    <property type="evidence" value="ECO:0007669"/>
    <property type="project" value="TreeGrafter"/>
</dbReference>
<dbReference type="Gene3D" id="3.40.50.12780">
    <property type="entry name" value="N-terminal domain of ligase-like"/>
    <property type="match status" value="1"/>
</dbReference>
<proteinExistence type="inferred from homology"/>
<reference evidence="12 13" key="1">
    <citation type="submission" date="2025-04" db="UniProtKB">
        <authorList>
            <consortium name="RefSeq"/>
        </authorList>
    </citation>
    <scope>IDENTIFICATION</scope>
    <source>
        <tissue evidence="12 13">Gonads</tissue>
    </source>
</reference>
<dbReference type="PANTHER" id="PTHR24096:SF422">
    <property type="entry name" value="BCDNA.GH02901"/>
    <property type="match status" value="1"/>
</dbReference>
<sequence>MGIRSRLPDVRIPWVSITDFLLADVDKYADFIAVVDTQSDIKYTYGDVRNHVRSIGSALTRKGFRKGDVLCIYCPNVPEFPLVLLGTLAVGGIVTTCNPQYTAEELEKQMNLAHVQYIITVPECAEKAIRVAATTEIKAVYVLGSAQGCTPFTELLNDSGSAFPDDVNISPQDVALLPFSSGTTGLPKGVMLTHYNIVANLLQSRDFIYTGRPGVDFVLGYLPFFHGFGLLVINIGSIKFKQTIVCMRKFDFEDFLAAIEKYKIRYLFAAPPIVIRMAKHPSVAKYDLSCVETIMSASAPLGSDSEEELEARLGTCSLTQGYGLTETGPFCSLPPLSRHLRRPGASGVLVPNTECKVVDPITKKELGPNQDGELWFRGPQVFIGYLNNPVATAATLDKDGWIHTGDIGHYDEDQYLYIKDRIKEMIKFKGFQVAPAELESVLVTHPAVEDAAVVGRPDQEAGELPMAFVVLKSGRMTTERDIMDFLAEKVAPYKRLRGGVVIVKSIPKTESGKILRRFLRAGLRERVEKMKAKL</sequence>
<dbReference type="Gene3D" id="3.30.300.30">
    <property type="match status" value="1"/>
</dbReference>
<dbReference type="RefSeq" id="XP_013397408.1">
    <property type="nucleotide sequence ID" value="XM_013541954.2"/>
</dbReference>
<evidence type="ECO:0000259" key="9">
    <source>
        <dbReference type="Pfam" id="PF00501"/>
    </source>
</evidence>
<accession>A0A1S3IGR3</accession>
<evidence type="ECO:0000256" key="8">
    <source>
        <dbReference type="ARBA" id="ARBA00048497"/>
    </source>
</evidence>
<dbReference type="Proteomes" id="UP000085678">
    <property type="component" value="Unplaced"/>
</dbReference>
<dbReference type="RefSeq" id="XP_013397407.1">
    <property type="nucleotide sequence ID" value="XM_013541953.1"/>
</dbReference>
<keyword evidence="12 13" id="KW-0436">Ligase</keyword>
<evidence type="ECO:0000256" key="3">
    <source>
        <dbReference type="ARBA" id="ARBA00019043"/>
    </source>
</evidence>
<evidence type="ECO:0000313" key="11">
    <source>
        <dbReference type="Proteomes" id="UP000085678"/>
    </source>
</evidence>
<comment type="catalytic activity">
    <reaction evidence="8">
        <text>firefly D-luciferin + ATP + O2 = firefly oxyluciferin + hnu + AMP + CO2 + diphosphate</text>
        <dbReference type="Rhea" id="RHEA:10732"/>
        <dbReference type="ChEBI" id="CHEBI:15379"/>
        <dbReference type="ChEBI" id="CHEBI:16526"/>
        <dbReference type="ChEBI" id="CHEBI:16792"/>
        <dbReference type="ChEBI" id="CHEBI:30212"/>
        <dbReference type="ChEBI" id="CHEBI:30616"/>
        <dbReference type="ChEBI" id="CHEBI:33019"/>
        <dbReference type="ChEBI" id="CHEBI:58038"/>
        <dbReference type="ChEBI" id="CHEBI:456215"/>
        <dbReference type="EC" id="1.13.12.7"/>
    </reaction>
</comment>
<evidence type="ECO:0000256" key="4">
    <source>
        <dbReference type="ARBA" id="ARBA00022741"/>
    </source>
</evidence>
<dbReference type="Pfam" id="PF13193">
    <property type="entry name" value="AMP-binding_C"/>
    <property type="match status" value="1"/>
</dbReference>
<evidence type="ECO:0000313" key="13">
    <source>
        <dbReference type="RefSeq" id="XP_013397408.1"/>
    </source>
</evidence>
<evidence type="ECO:0000256" key="7">
    <source>
        <dbReference type="ARBA" id="ARBA00023262"/>
    </source>
</evidence>
<dbReference type="InterPro" id="IPR042099">
    <property type="entry name" value="ANL_N_sf"/>
</dbReference>
<dbReference type="OrthoDB" id="10253869at2759"/>
<comment type="similarity">
    <text evidence="1">Belongs to the ATP-dependent AMP-binding enzyme family.</text>
</comment>
<feature type="domain" description="AMP-binding enzyme C-terminal" evidence="10">
    <location>
        <begin position="437"/>
        <end position="513"/>
    </location>
</feature>
<dbReference type="InterPro" id="IPR000873">
    <property type="entry name" value="AMP-dep_synth/lig_dom"/>
</dbReference>
<dbReference type="GO" id="GO:0008218">
    <property type="term" value="P:bioluminescence"/>
    <property type="evidence" value="ECO:0007669"/>
    <property type="project" value="UniProtKB-KW"/>
</dbReference>
<dbReference type="FunFam" id="3.30.300.30:FF:000007">
    <property type="entry name" value="4-coumarate--CoA ligase 2"/>
    <property type="match status" value="1"/>
</dbReference>
<protein>
    <recommendedName>
        <fullName evidence="3">Luciferin 4-monooxygenase</fullName>
        <ecNumber evidence="2">1.13.12.7</ecNumber>
    </recommendedName>
</protein>
<dbReference type="InterPro" id="IPR025110">
    <property type="entry name" value="AMP-bd_C"/>
</dbReference>
<keyword evidence="7" id="KW-0599">Photoprotein</keyword>
<keyword evidence="6" id="KW-0455">Luminescence</keyword>
<evidence type="ECO:0000256" key="5">
    <source>
        <dbReference type="ARBA" id="ARBA00022840"/>
    </source>
</evidence>
<feature type="domain" description="AMP-dependent synthetase/ligase" evidence="9">
    <location>
        <begin position="25"/>
        <end position="386"/>
    </location>
</feature>
<keyword evidence="4" id="KW-0547">Nucleotide-binding</keyword>